<sequence>MNRKTVPVSSSAIRRRTHIDVDKRLKEIRDDCKDSADFQITTERDIVDVNRELESTDNPACPDSAHELFFSEEEGGMEVDADIHEDFVVGCPDRPIQTSDSENSDDELSETFSLSDSISNWAINFGISLVALTALLCILRSCHPDLPKDARTLLKTKTKYSILERAGGQYHYFGILTSIRNVLSKYVHTLADGFSLKLQINIDGLPLFKSSSLQLWPILGLLLSVPMKEPVVIGLFCGPKKPSSAKEFLGDFVTELQQLEKGFDIEGKSLKLELDTVICDSPARSFVKNTKNHNGYHGCDKCRQPGKYINGRMTYPYTDYALRTDDSFENMVDESHHHDGPHPFHGSSVGMVSQFPLDYMHLVCLGVVRRLLSIWLRGPLNFRLPANIVDRMSAKLVEMRSYIPVEFARKPRSLRELDRWKATELRQFLLYTDDYFEARRLLKKSLMCNTSDLQSEEEEEDNRPKRRPKPIHFFGDSDNESEEEAHHKKRARGPAKNLNKPVPVIPPPPFMPTSTAAPPPPTSPPEQQTPSTSQVYRPTWRGGRCGSDSISFLLNQAGEDMEMPENPVKFPLSSMEDLENFEEWLRNSSNNKMKFSVISSLASIGGHDTKHVTWNILSHMFHDDVGRRINWKGINGKRSFKELESQRFLLCAVRKNPVCRAATEDDIIKHAIRWFNLAADRGNARSRPSLNKK</sequence>
<proteinExistence type="predicted"/>
<dbReference type="Pfam" id="PF16064">
    <property type="entry name" value="DUF4806"/>
    <property type="match status" value="1"/>
</dbReference>
<dbReference type="Proteomes" id="UP001558613">
    <property type="component" value="Unassembled WGS sequence"/>
</dbReference>
<dbReference type="PANTHER" id="PTHR33053:SF24">
    <property type="entry name" value="TRANSPOSASE DOMAIN-CONTAINING PROTEIN"/>
    <property type="match status" value="1"/>
</dbReference>
<protein>
    <recommendedName>
        <fullName evidence="2">DUF4806 domain-containing protein</fullName>
    </recommendedName>
</protein>
<dbReference type="InterPro" id="IPR032071">
    <property type="entry name" value="DUF4806"/>
</dbReference>
<evidence type="ECO:0000313" key="4">
    <source>
        <dbReference type="Proteomes" id="UP001558613"/>
    </source>
</evidence>
<feature type="region of interest" description="Disordered" evidence="1">
    <location>
        <begin position="450"/>
        <end position="543"/>
    </location>
</feature>
<feature type="domain" description="DUF4806" evidence="2">
    <location>
        <begin position="565"/>
        <end position="644"/>
    </location>
</feature>
<organism evidence="3 4">
    <name type="scientific">Cirrhinus molitorella</name>
    <name type="common">mud carp</name>
    <dbReference type="NCBI Taxonomy" id="172907"/>
    <lineage>
        <taxon>Eukaryota</taxon>
        <taxon>Metazoa</taxon>
        <taxon>Chordata</taxon>
        <taxon>Craniata</taxon>
        <taxon>Vertebrata</taxon>
        <taxon>Euteleostomi</taxon>
        <taxon>Actinopterygii</taxon>
        <taxon>Neopterygii</taxon>
        <taxon>Teleostei</taxon>
        <taxon>Ostariophysi</taxon>
        <taxon>Cypriniformes</taxon>
        <taxon>Cyprinidae</taxon>
        <taxon>Labeoninae</taxon>
        <taxon>Labeonini</taxon>
        <taxon>Cirrhinus</taxon>
    </lineage>
</organism>
<evidence type="ECO:0000256" key="1">
    <source>
        <dbReference type="SAM" id="MobiDB-lite"/>
    </source>
</evidence>
<accession>A0ABR3NQI8</accession>
<gene>
    <name evidence="3" type="ORF">QQF64_025946</name>
</gene>
<reference evidence="3 4" key="1">
    <citation type="submission" date="2023-09" db="EMBL/GenBank/DDBJ databases">
        <authorList>
            <person name="Wang M."/>
        </authorList>
    </citation>
    <scope>NUCLEOTIDE SEQUENCE [LARGE SCALE GENOMIC DNA]</scope>
    <source>
        <strain evidence="3">GT-2023</strain>
        <tissue evidence="3">Liver</tissue>
    </source>
</reference>
<feature type="compositionally biased region" description="Pro residues" evidence="1">
    <location>
        <begin position="503"/>
        <end position="524"/>
    </location>
</feature>
<name>A0ABR3NQI8_9TELE</name>
<evidence type="ECO:0000313" key="3">
    <source>
        <dbReference type="EMBL" id="KAL1279273.1"/>
    </source>
</evidence>
<feature type="compositionally biased region" description="Low complexity" evidence="1">
    <location>
        <begin position="525"/>
        <end position="535"/>
    </location>
</feature>
<evidence type="ECO:0000259" key="2">
    <source>
        <dbReference type="Pfam" id="PF16064"/>
    </source>
</evidence>
<comment type="caution">
    <text evidence="3">The sequence shown here is derived from an EMBL/GenBank/DDBJ whole genome shotgun (WGS) entry which is preliminary data.</text>
</comment>
<keyword evidence="4" id="KW-1185">Reference proteome</keyword>
<dbReference type="EMBL" id="JAYMGO010000003">
    <property type="protein sequence ID" value="KAL1279273.1"/>
    <property type="molecule type" value="Genomic_DNA"/>
</dbReference>
<dbReference type="PANTHER" id="PTHR33053">
    <property type="entry name" value="PROTEIN, PUTATIVE-RELATED"/>
    <property type="match status" value="1"/>
</dbReference>